<dbReference type="Gene3D" id="1.10.1740.10">
    <property type="match status" value="1"/>
</dbReference>
<keyword evidence="3" id="KW-0731">Sigma factor</keyword>
<dbReference type="Pfam" id="PF20239">
    <property type="entry name" value="DUF6596"/>
    <property type="match status" value="1"/>
</dbReference>
<evidence type="ECO:0000259" key="5">
    <source>
        <dbReference type="Pfam" id="PF04542"/>
    </source>
</evidence>
<dbReference type="SUPFAM" id="SSF88659">
    <property type="entry name" value="Sigma3 and sigma4 domains of RNA polymerase sigma factors"/>
    <property type="match status" value="1"/>
</dbReference>
<evidence type="ECO:0008006" key="10">
    <source>
        <dbReference type="Google" id="ProtNLM"/>
    </source>
</evidence>
<evidence type="ECO:0000256" key="2">
    <source>
        <dbReference type="ARBA" id="ARBA00023015"/>
    </source>
</evidence>
<feature type="domain" description="RNA polymerase sigma factor 70 region 4 type 2" evidence="6">
    <location>
        <begin position="101"/>
        <end position="152"/>
    </location>
</feature>
<dbReference type="InterPro" id="IPR007627">
    <property type="entry name" value="RNA_pol_sigma70_r2"/>
</dbReference>
<dbReference type="PANTHER" id="PTHR47756:SF2">
    <property type="entry name" value="BLL6612 PROTEIN"/>
    <property type="match status" value="1"/>
</dbReference>
<dbReference type="InterPro" id="IPR046531">
    <property type="entry name" value="DUF6596"/>
</dbReference>
<gene>
    <name evidence="8" type="ORF">BN11_2600005</name>
</gene>
<dbReference type="AlphaFoldDB" id="W6K3I9"/>
<feature type="domain" description="DUF6596" evidence="7">
    <location>
        <begin position="169"/>
        <end position="268"/>
    </location>
</feature>
<evidence type="ECO:0000313" key="8">
    <source>
        <dbReference type="EMBL" id="CCH73344.1"/>
    </source>
</evidence>
<dbReference type="InterPro" id="IPR013249">
    <property type="entry name" value="RNA_pol_sigma70_r4_t2"/>
</dbReference>
<dbReference type="STRING" id="1193182.BN11_2600005"/>
<evidence type="ECO:0000313" key="9">
    <source>
        <dbReference type="Proteomes" id="UP000035763"/>
    </source>
</evidence>
<dbReference type="GO" id="GO:0016987">
    <property type="term" value="F:sigma factor activity"/>
    <property type="evidence" value="ECO:0007669"/>
    <property type="project" value="UniProtKB-KW"/>
</dbReference>
<keyword evidence="4" id="KW-0804">Transcription</keyword>
<dbReference type="Pfam" id="PF08281">
    <property type="entry name" value="Sigma70_r4_2"/>
    <property type="match status" value="1"/>
</dbReference>
<evidence type="ECO:0000256" key="1">
    <source>
        <dbReference type="ARBA" id="ARBA00010641"/>
    </source>
</evidence>
<evidence type="ECO:0000256" key="3">
    <source>
        <dbReference type="ARBA" id="ARBA00023082"/>
    </source>
</evidence>
<reference evidence="8 9" key="1">
    <citation type="journal article" date="2013" name="ISME J.">
        <title>A metabolic model for members of the genus Tetrasphaera involved in enhanced biological phosphorus removal.</title>
        <authorList>
            <person name="Kristiansen R."/>
            <person name="Nguyen H.T.T."/>
            <person name="Saunders A.M."/>
            <person name="Nielsen J.L."/>
            <person name="Wimmer R."/>
            <person name="Le V.Q."/>
            <person name="McIlroy S.J."/>
            <person name="Petrovski S."/>
            <person name="Seviour R.J."/>
            <person name="Calteau A."/>
            <person name="Nielsen K.L."/>
            <person name="Nielsen P.H."/>
        </authorList>
    </citation>
    <scope>NUCLEOTIDE SEQUENCE [LARGE SCALE GENOMIC DNA]</scope>
    <source>
        <strain evidence="8 9">Ben110</strain>
    </source>
</reference>
<proteinExistence type="inferred from homology"/>
<dbReference type="InterPro" id="IPR036388">
    <property type="entry name" value="WH-like_DNA-bd_sf"/>
</dbReference>
<name>W6K3I9_9MICO</name>
<keyword evidence="2" id="KW-0805">Transcription regulation</keyword>
<dbReference type="InterPro" id="IPR013324">
    <property type="entry name" value="RNA_pol_sigma_r3/r4-like"/>
</dbReference>
<accession>W6K3I9</accession>
<dbReference type="GO" id="GO:0006352">
    <property type="term" value="P:DNA-templated transcription initiation"/>
    <property type="evidence" value="ECO:0007669"/>
    <property type="project" value="InterPro"/>
</dbReference>
<dbReference type="InterPro" id="IPR013325">
    <property type="entry name" value="RNA_pol_sigma_r2"/>
</dbReference>
<evidence type="ECO:0000259" key="7">
    <source>
        <dbReference type="Pfam" id="PF20239"/>
    </source>
</evidence>
<dbReference type="PANTHER" id="PTHR47756">
    <property type="entry name" value="BLL6612 PROTEIN-RELATED"/>
    <property type="match status" value="1"/>
</dbReference>
<sequence length="395" mass="42204">MTVEQVWRTEAPHVLAALTRRYGDFGDCEDAVQEALLAAAAQWPREGMPHDPRAWLITVAQRRLIDQVRSESARRRREERYAADALDGAAPVGVDDSLEVLLLCAHPALTKASQVALILRAVSGLTTAQIAAGFLVPEATMAARITRAKKTLAGAGSRFPAPAADLSARVGAVRHALALLHTEGHVRSSGAKLSDAGFSGEAIRLARSLWRAVPADPENAGLLALLLLTHARGPARTDAHGDLVPLEAQDRSRWRRDLIAEGVAILEAVLPVGPVGEFQLQAAIAAVHDEAASWAATDWPQIAELYRMLDLIAPGEAVTIGRAVAVARTEGPAAGLALLDPLAASRNHRVAATRGHLLAELGRTAQARVALEQAARTTRSIPEQRYLNRLLHEMA</sequence>
<feature type="domain" description="RNA polymerase sigma-70 region 2" evidence="5">
    <location>
        <begin position="8"/>
        <end position="72"/>
    </location>
</feature>
<organism evidence="8 9">
    <name type="scientific">Nostocoides australiense Ben110</name>
    <dbReference type="NCBI Taxonomy" id="1193182"/>
    <lineage>
        <taxon>Bacteria</taxon>
        <taxon>Bacillati</taxon>
        <taxon>Actinomycetota</taxon>
        <taxon>Actinomycetes</taxon>
        <taxon>Micrococcales</taxon>
        <taxon>Intrasporangiaceae</taxon>
        <taxon>Nostocoides</taxon>
    </lineage>
</organism>
<dbReference type="EMBL" id="CAJA01000180">
    <property type="protein sequence ID" value="CCH73344.1"/>
    <property type="molecule type" value="Genomic_DNA"/>
</dbReference>
<keyword evidence="9" id="KW-1185">Reference proteome</keyword>
<comment type="caution">
    <text evidence="8">The sequence shown here is derived from an EMBL/GenBank/DDBJ whole genome shotgun (WGS) entry which is preliminary data.</text>
</comment>
<dbReference type="Gene3D" id="1.10.10.10">
    <property type="entry name" value="Winged helix-like DNA-binding domain superfamily/Winged helix DNA-binding domain"/>
    <property type="match status" value="1"/>
</dbReference>
<comment type="similarity">
    <text evidence="1">Belongs to the sigma-70 factor family. ECF subfamily.</text>
</comment>
<evidence type="ECO:0000259" key="6">
    <source>
        <dbReference type="Pfam" id="PF08281"/>
    </source>
</evidence>
<dbReference type="OrthoDB" id="9780299at2"/>
<evidence type="ECO:0000256" key="4">
    <source>
        <dbReference type="ARBA" id="ARBA00023163"/>
    </source>
</evidence>
<protein>
    <recommendedName>
        <fullName evidence="10">RNA polymerase, sigma-24 subunit, ECF subfamily</fullName>
    </recommendedName>
</protein>
<dbReference type="Proteomes" id="UP000035763">
    <property type="component" value="Unassembled WGS sequence"/>
</dbReference>
<dbReference type="RefSeq" id="WP_048698879.1">
    <property type="nucleotide sequence ID" value="NZ_HG764815.1"/>
</dbReference>
<dbReference type="GO" id="GO:0003677">
    <property type="term" value="F:DNA binding"/>
    <property type="evidence" value="ECO:0007669"/>
    <property type="project" value="InterPro"/>
</dbReference>
<dbReference type="Pfam" id="PF04542">
    <property type="entry name" value="Sigma70_r2"/>
    <property type="match status" value="1"/>
</dbReference>
<dbReference type="SUPFAM" id="SSF88946">
    <property type="entry name" value="Sigma2 domain of RNA polymerase sigma factors"/>
    <property type="match status" value="1"/>
</dbReference>